<proteinExistence type="predicted"/>
<reference evidence="3 4" key="1">
    <citation type="submission" date="2015-08" db="EMBL/GenBank/DDBJ databases">
        <title>Next Generation Sequencing and Analysis of the Genome of Puccinia sorghi L Schw, the Causal Agent of Maize Common Rust.</title>
        <authorList>
            <person name="Rochi L."/>
            <person name="Burguener G."/>
            <person name="Darino M."/>
            <person name="Turjanski A."/>
            <person name="Kreff E."/>
            <person name="Dieguez M.J."/>
            <person name="Sacco F."/>
        </authorList>
    </citation>
    <scope>NUCLEOTIDE SEQUENCE [LARGE SCALE GENOMIC DNA]</scope>
    <source>
        <strain evidence="3 4">RO10H11247</strain>
    </source>
</reference>
<accession>A0A0L6V4J0</accession>
<dbReference type="VEuPathDB" id="FungiDB:VP01_261g1"/>
<feature type="compositionally biased region" description="Basic residues" evidence="1">
    <location>
        <begin position="256"/>
        <end position="268"/>
    </location>
</feature>
<feature type="region of interest" description="Disordered" evidence="1">
    <location>
        <begin position="242"/>
        <end position="268"/>
    </location>
</feature>
<evidence type="ECO:0000313" key="3">
    <source>
        <dbReference type="EMBL" id="KNZ55659.1"/>
    </source>
</evidence>
<dbReference type="Proteomes" id="UP000037035">
    <property type="component" value="Unassembled WGS sequence"/>
</dbReference>
<keyword evidence="2" id="KW-0812">Transmembrane</keyword>
<dbReference type="EMBL" id="LAVV01007524">
    <property type="protein sequence ID" value="KNZ55659.1"/>
    <property type="molecule type" value="Genomic_DNA"/>
</dbReference>
<feature type="transmembrane region" description="Helical" evidence="2">
    <location>
        <begin position="321"/>
        <end position="342"/>
    </location>
</feature>
<evidence type="ECO:0000256" key="2">
    <source>
        <dbReference type="SAM" id="Phobius"/>
    </source>
</evidence>
<gene>
    <name evidence="3" type="ORF">VP01_261g1</name>
</gene>
<keyword evidence="2" id="KW-0472">Membrane</keyword>
<keyword evidence="2" id="KW-1133">Transmembrane helix</keyword>
<name>A0A0L6V4J0_9BASI</name>
<comment type="caution">
    <text evidence="3">The sequence shown here is derived from an EMBL/GenBank/DDBJ whole genome shotgun (WGS) entry which is preliminary data.</text>
</comment>
<sequence length="398" mass="46852">MCWVIWSSWTNDSIFKLYSILVNELFRASKYKFDLINLKPLTFPCCACLCHMMHIILYEKLIQFQEYSSCNYSHQYQLVVTKKAQKKKMKIWRNQFCPFLLPYSFHSPSNSIPNEYPKRTWSLLYVENAELTTMLCQFPNRIPFGDPESQPIPLLPILKFHLTAAVKPFTYQLQQRFKSFQRHQTKKFDHRGQDQQLLIVEERVFFMMMIFSRSSNCFKPTLLHFLHTNTTTAFPRSIARSGDHQEEEEEFENSSFKRRKSETRKLGRKKIKRTNLRKEAKRRRKGRKGLVSLYSLGQQPGRFFFHPSSNSHCALLSQVSLSFSLLFFPLSFFVLFSFLLCLSHIAMDLILPQTYILNCCPSPLKQVMSQILVDYTTAELLNMDDQVSLQEATDTLTP</sequence>
<evidence type="ECO:0000256" key="1">
    <source>
        <dbReference type="SAM" id="MobiDB-lite"/>
    </source>
</evidence>
<protein>
    <submittedName>
        <fullName evidence="3">Uncharacterized protein</fullName>
    </submittedName>
</protein>
<evidence type="ECO:0000313" key="4">
    <source>
        <dbReference type="Proteomes" id="UP000037035"/>
    </source>
</evidence>
<keyword evidence="4" id="KW-1185">Reference proteome</keyword>
<dbReference type="AlphaFoldDB" id="A0A0L6V4J0"/>
<organism evidence="3 4">
    <name type="scientific">Puccinia sorghi</name>
    <dbReference type="NCBI Taxonomy" id="27349"/>
    <lineage>
        <taxon>Eukaryota</taxon>
        <taxon>Fungi</taxon>
        <taxon>Dikarya</taxon>
        <taxon>Basidiomycota</taxon>
        <taxon>Pucciniomycotina</taxon>
        <taxon>Pucciniomycetes</taxon>
        <taxon>Pucciniales</taxon>
        <taxon>Pucciniaceae</taxon>
        <taxon>Puccinia</taxon>
    </lineage>
</organism>